<evidence type="ECO:0000256" key="3">
    <source>
        <dbReference type="ARBA" id="ARBA00012188"/>
    </source>
</evidence>
<dbReference type="GO" id="GO:0032259">
    <property type="term" value="P:methylation"/>
    <property type="evidence" value="ECO:0007669"/>
    <property type="project" value="UniProtKB-KW"/>
</dbReference>
<dbReference type="FunFam" id="1.10.10.1700:FF:000001">
    <property type="entry name" value="Histone-lysine N-methyltransferase"/>
    <property type="match status" value="1"/>
</dbReference>
<comment type="caution">
    <text evidence="15">The sequence shown here is derived from an EMBL/GenBank/DDBJ whole genome shotgun (WGS) entry which is preliminary data.</text>
</comment>
<dbReference type="GO" id="GO:0140941">
    <property type="term" value="F:histone H4K20me methyltransferase activity"/>
    <property type="evidence" value="ECO:0007669"/>
    <property type="project" value="UniProtKB-EC"/>
</dbReference>
<dbReference type="EMBL" id="JAIWYP010000001">
    <property type="protein sequence ID" value="KAH3894205.1"/>
    <property type="molecule type" value="Genomic_DNA"/>
</dbReference>
<proteinExistence type="predicted"/>
<feature type="compositionally biased region" description="Low complexity" evidence="13">
    <location>
        <begin position="570"/>
        <end position="579"/>
    </location>
</feature>
<name>A0A9D4NH06_DREPO</name>
<dbReference type="GO" id="GO:0005694">
    <property type="term" value="C:chromosome"/>
    <property type="evidence" value="ECO:0007669"/>
    <property type="project" value="UniProtKB-SubCell"/>
</dbReference>
<dbReference type="OrthoDB" id="6627536at2759"/>
<evidence type="ECO:0000259" key="14">
    <source>
        <dbReference type="PROSITE" id="PS50280"/>
    </source>
</evidence>
<feature type="region of interest" description="Disordered" evidence="13">
    <location>
        <begin position="640"/>
        <end position="683"/>
    </location>
</feature>
<dbReference type="SUPFAM" id="SSF82199">
    <property type="entry name" value="SET domain"/>
    <property type="match status" value="1"/>
</dbReference>
<evidence type="ECO:0000256" key="10">
    <source>
        <dbReference type="ARBA" id="ARBA00023015"/>
    </source>
</evidence>
<reference evidence="15" key="2">
    <citation type="submission" date="2020-11" db="EMBL/GenBank/DDBJ databases">
        <authorList>
            <person name="McCartney M.A."/>
            <person name="Auch B."/>
            <person name="Kono T."/>
            <person name="Mallez S."/>
            <person name="Becker A."/>
            <person name="Gohl D.M."/>
            <person name="Silverstein K.A.T."/>
            <person name="Koren S."/>
            <person name="Bechman K.B."/>
            <person name="Herman A."/>
            <person name="Abrahante J.E."/>
            <person name="Garbe J."/>
        </authorList>
    </citation>
    <scope>NUCLEOTIDE SEQUENCE</scope>
    <source>
        <strain evidence="15">Duluth1</strain>
        <tissue evidence="15">Whole animal</tissue>
    </source>
</reference>
<dbReference type="Pfam" id="PF00856">
    <property type="entry name" value="SET"/>
    <property type="match status" value="1"/>
</dbReference>
<keyword evidence="8" id="KW-0949">S-adenosyl-L-methionine</keyword>
<dbReference type="InterPro" id="IPR025790">
    <property type="entry name" value="Suv4-20_animal"/>
</dbReference>
<dbReference type="FunFam" id="2.170.270.10:FF:000006">
    <property type="entry name" value="Histone-lysine N-methyltransferase"/>
    <property type="match status" value="1"/>
</dbReference>
<keyword evidence="9" id="KW-0156">Chromatin regulator</keyword>
<dbReference type="Gene3D" id="2.170.270.10">
    <property type="entry name" value="SET domain"/>
    <property type="match status" value="1"/>
</dbReference>
<evidence type="ECO:0000256" key="6">
    <source>
        <dbReference type="ARBA" id="ARBA00022603"/>
    </source>
</evidence>
<reference evidence="15" key="1">
    <citation type="journal article" date="2019" name="bioRxiv">
        <title>The Genome of the Zebra Mussel, Dreissena polymorpha: A Resource for Invasive Species Research.</title>
        <authorList>
            <person name="McCartney M.A."/>
            <person name="Auch B."/>
            <person name="Kono T."/>
            <person name="Mallez S."/>
            <person name="Zhang Y."/>
            <person name="Obille A."/>
            <person name="Becker A."/>
            <person name="Abrahante J.E."/>
            <person name="Garbe J."/>
            <person name="Badalamenti J.P."/>
            <person name="Herman A."/>
            <person name="Mangelson H."/>
            <person name="Liachko I."/>
            <person name="Sullivan S."/>
            <person name="Sone E.D."/>
            <person name="Koren S."/>
            <person name="Silverstein K.A.T."/>
            <person name="Beckman K.B."/>
            <person name="Gohl D.M."/>
        </authorList>
    </citation>
    <scope>NUCLEOTIDE SEQUENCE</scope>
    <source>
        <strain evidence="15">Duluth1</strain>
        <tissue evidence="15">Whole animal</tissue>
    </source>
</reference>
<evidence type="ECO:0000256" key="2">
    <source>
        <dbReference type="ARBA" id="ARBA00004286"/>
    </source>
</evidence>
<dbReference type="PROSITE" id="PS51570">
    <property type="entry name" value="SAM_MT43_SUVAR420_2"/>
    <property type="match status" value="1"/>
</dbReference>
<feature type="region of interest" description="Disordered" evidence="13">
    <location>
        <begin position="843"/>
        <end position="890"/>
    </location>
</feature>
<evidence type="ECO:0000256" key="5">
    <source>
        <dbReference type="ARBA" id="ARBA00022491"/>
    </source>
</evidence>
<keyword evidence="10" id="KW-0805">Transcription regulation</keyword>
<dbReference type="Proteomes" id="UP000828390">
    <property type="component" value="Unassembled WGS sequence"/>
</dbReference>
<evidence type="ECO:0000256" key="9">
    <source>
        <dbReference type="ARBA" id="ARBA00022853"/>
    </source>
</evidence>
<dbReference type="GO" id="GO:0005634">
    <property type="term" value="C:nucleus"/>
    <property type="evidence" value="ECO:0007669"/>
    <property type="project" value="UniProtKB-SubCell"/>
</dbReference>
<feature type="domain" description="SET" evidence="14">
    <location>
        <begin position="137"/>
        <end position="253"/>
    </location>
</feature>
<protein>
    <recommendedName>
        <fullName evidence="3">[histone H4]-N-methyl-L-lysine(20) N-methyltransferase</fullName>
        <ecNumber evidence="3">2.1.1.362</ecNumber>
    </recommendedName>
</protein>
<evidence type="ECO:0000256" key="7">
    <source>
        <dbReference type="ARBA" id="ARBA00022679"/>
    </source>
</evidence>
<evidence type="ECO:0000256" key="13">
    <source>
        <dbReference type="SAM" id="MobiDB-lite"/>
    </source>
</evidence>
<evidence type="ECO:0000256" key="1">
    <source>
        <dbReference type="ARBA" id="ARBA00004123"/>
    </source>
</evidence>
<keyword evidence="11" id="KW-0804">Transcription</keyword>
<keyword evidence="6" id="KW-0489">Methyltransferase</keyword>
<dbReference type="InterPro" id="IPR041938">
    <property type="entry name" value="Hist-Lys_N-MTase_N"/>
</dbReference>
<feature type="region of interest" description="Disordered" evidence="13">
    <location>
        <begin position="570"/>
        <end position="591"/>
    </location>
</feature>
<sequence length="929" mass="104520">MDTNNRLKNPTFRSTESKNKPRMGVDSAGSRYAPSTGMTAKQLCEYDDLANSVCLDAYLGFQTHKMNTKYVKPKSKTEAECKVIIERFKHHQQYERAYSEMLAVDIVRSFLLNKDQGEQEIFRNHIFRYLKMFDTRSGFEIQTCSRYAMEGNLGGKICATKDWLKHDKIEMLIGCIAELTEQEEDELLTPNVNDFSVMFSCRKNCAQLWLGPASFINHDCRANCKFVSTGRDTACVKVLRDIKAGEEITCFYGEDFFGDSNSLCECETCERRRVGYFRHADPRSPEIEKGYRLRDTDDRLHRMKSQAQVHRSSCVGVNKTMNGNENWDIRDGNLKKQAHLLSKAELKRRGITRYDAEIILAHGHSLPEPKVDLGEQIPTCVDKNAPVKVSELRLSPRKHVSSQSYLKSLSPDSTIEHRSTKNRILSNSNKPAFVKGPLSDITDQKSKLDKPLSHLKSQNYVHQNPCIRKKLLQESQHIKTRLPLKLDINSVQQSDTDSLNEAGGELRQSSRLRSSKCAPKLDHDQDKIRSEDYVGSSKVIQTVDPEITFQLKSHSTSRNIFTQLQLDVSGESGPVSSEEAGTSCEDTQGGYSSDLGKACPALVERLHTRPSDMPHLMPYDSDPSDNPAVFVNSRASPKLEAFKASKQTRNDAGSLKNGKQKRRQSVMRKSKASKRQALRSRRRLERCEESMGFQEKGIRSVDIVSDNVFERIGSLNGVCLDSSDVGENSEDADVDVDSLGDGKTINGHSESGKCFSENIFQSKVRKRRQSLPETETNKFGKSIRSKLNSLGGSLTPYKHLFSPPKKVPKITIKMPRDPVLVKELENSGSSCVHFKLEPLAGSLHGSPEASEVSDSDEEESPLNCTKFRPYMDASSQRRRQNGFKSSPRTLFTEDPSDEIIICPKLMKIKYGHSGEQVNINIPRPGASLS</sequence>
<feature type="region of interest" description="Disordered" evidence="13">
    <location>
        <begin position="495"/>
        <end position="523"/>
    </location>
</feature>
<keyword evidence="5" id="KW-0678">Repressor</keyword>
<dbReference type="InterPro" id="IPR046341">
    <property type="entry name" value="SET_dom_sf"/>
</dbReference>
<feature type="compositionally biased region" description="Basic residues" evidence="13">
    <location>
        <begin position="658"/>
        <end position="683"/>
    </location>
</feature>
<organism evidence="15 16">
    <name type="scientific">Dreissena polymorpha</name>
    <name type="common">Zebra mussel</name>
    <name type="synonym">Mytilus polymorpha</name>
    <dbReference type="NCBI Taxonomy" id="45954"/>
    <lineage>
        <taxon>Eukaryota</taxon>
        <taxon>Metazoa</taxon>
        <taxon>Spiralia</taxon>
        <taxon>Lophotrochozoa</taxon>
        <taxon>Mollusca</taxon>
        <taxon>Bivalvia</taxon>
        <taxon>Autobranchia</taxon>
        <taxon>Heteroconchia</taxon>
        <taxon>Euheterodonta</taxon>
        <taxon>Imparidentia</taxon>
        <taxon>Neoheterodontei</taxon>
        <taxon>Myida</taxon>
        <taxon>Dreissenoidea</taxon>
        <taxon>Dreissenidae</taxon>
        <taxon>Dreissena</taxon>
    </lineage>
</organism>
<gene>
    <name evidence="15" type="ORF">DPMN_018362</name>
</gene>
<dbReference type="PROSITE" id="PS50280">
    <property type="entry name" value="SET"/>
    <property type="match status" value="1"/>
</dbReference>
<keyword evidence="16" id="KW-1185">Reference proteome</keyword>
<dbReference type="InterPro" id="IPR039977">
    <property type="entry name" value="Suv4-20/Set9"/>
</dbReference>
<keyword evidence="4" id="KW-0158">Chromosome</keyword>
<dbReference type="PANTHER" id="PTHR12977:SF4">
    <property type="entry name" value="HISTONE-LYSINE N-METHYLTRANSFERASE KMT5B"/>
    <property type="match status" value="1"/>
</dbReference>
<feature type="compositionally biased region" description="Polar residues" evidence="13">
    <location>
        <begin position="1"/>
        <end position="14"/>
    </location>
</feature>
<evidence type="ECO:0000256" key="4">
    <source>
        <dbReference type="ARBA" id="ARBA00022454"/>
    </source>
</evidence>
<dbReference type="EC" id="2.1.1.362" evidence="3"/>
<dbReference type="InterPro" id="IPR001214">
    <property type="entry name" value="SET_dom"/>
</dbReference>
<keyword evidence="12" id="KW-0539">Nucleus</keyword>
<accession>A0A9D4NH06</accession>
<dbReference type="SMART" id="SM00317">
    <property type="entry name" value="SET"/>
    <property type="match status" value="1"/>
</dbReference>
<evidence type="ECO:0000313" key="16">
    <source>
        <dbReference type="Proteomes" id="UP000828390"/>
    </source>
</evidence>
<dbReference type="PANTHER" id="PTHR12977">
    <property type="entry name" value="SUPPRESSOR OF VARIEGATION 4-20-RELATED"/>
    <property type="match status" value="1"/>
</dbReference>
<evidence type="ECO:0000256" key="8">
    <source>
        <dbReference type="ARBA" id="ARBA00022691"/>
    </source>
</evidence>
<evidence type="ECO:0000256" key="12">
    <source>
        <dbReference type="ARBA" id="ARBA00023242"/>
    </source>
</evidence>
<evidence type="ECO:0000313" key="15">
    <source>
        <dbReference type="EMBL" id="KAH3894205.1"/>
    </source>
</evidence>
<keyword evidence="7" id="KW-0808">Transferase</keyword>
<comment type="subcellular location">
    <subcellularLocation>
        <location evidence="2">Chromosome</location>
    </subcellularLocation>
    <subcellularLocation>
        <location evidence="1">Nucleus</location>
    </subcellularLocation>
</comment>
<feature type="compositionally biased region" description="Acidic residues" evidence="13">
    <location>
        <begin position="851"/>
        <end position="860"/>
    </location>
</feature>
<evidence type="ECO:0000256" key="11">
    <source>
        <dbReference type="ARBA" id="ARBA00023163"/>
    </source>
</evidence>
<feature type="region of interest" description="Disordered" evidence="13">
    <location>
        <begin position="1"/>
        <end position="33"/>
    </location>
</feature>
<dbReference type="AlphaFoldDB" id="A0A9D4NH06"/>
<dbReference type="Gene3D" id="1.10.10.1700">
    <property type="entry name" value="Histone-lysine N-methyltransferase"/>
    <property type="match status" value="1"/>
</dbReference>